<gene>
    <name evidence="2" type="ORF">ABMA27_016967</name>
</gene>
<dbReference type="EMBL" id="JBEUOH010000064">
    <property type="protein sequence ID" value="KAL0852548.1"/>
    <property type="molecule type" value="Genomic_DNA"/>
</dbReference>
<evidence type="ECO:0000259" key="1">
    <source>
        <dbReference type="PROSITE" id="PS50878"/>
    </source>
</evidence>
<dbReference type="Pfam" id="PF00078">
    <property type="entry name" value="RVT_1"/>
    <property type="match status" value="1"/>
</dbReference>
<evidence type="ECO:0000313" key="2">
    <source>
        <dbReference type="EMBL" id="KAL0852548.1"/>
    </source>
</evidence>
<dbReference type="CDD" id="cd01650">
    <property type="entry name" value="RT_nLTR_like"/>
    <property type="match status" value="1"/>
</dbReference>
<dbReference type="PANTHER" id="PTHR33332">
    <property type="entry name" value="REVERSE TRANSCRIPTASE DOMAIN-CONTAINING PROTEIN"/>
    <property type="match status" value="1"/>
</dbReference>
<comment type="caution">
    <text evidence="2">The sequence shown here is derived from an EMBL/GenBank/DDBJ whole genome shotgun (WGS) entry which is preliminary data.</text>
</comment>
<dbReference type="Proteomes" id="UP001549920">
    <property type="component" value="Unassembled WGS sequence"/>
</dbReference>
<accession>A0ABR3GYK7</accession>
<dbReference type="InterPro" id="IPR043502">
    <property type="entry name" value="DNA/RNA_pol_sf"/>
</dbReference>
<sequence length="525" mass="60276">MVSTEDVAKVIDRLDCNKSPGTDQIRVRDLKLIKNSISPVIAKFINMCLKKGVYPNELKKAIIRPIRKQGSHQEYTNYRPIAILNVLNKITKKLIVKQVSDFLENNNIISDVQYGFRPNRSTDMALSKFTDDVNTALNEQKLVMTIFIDFKKAFDTLDHDGLLQSMEECGIRGPVNTWFRNYLKDRTLEVNISGTSSDVGRIKYGVPTGSVYGPVGYIIHVNGMTNVIKSSSTYMYADDTCLMYCDKDPKNIQKVMQKDLDNTIRWAHDNGIIINVSKTKCMLISSPYSHQKQVNIVIKGHTYDCLHSSGTSGMVGCRCEQIEQVESYKYLGLTIDNKFSWNLHIDQVCKKLRSVLGKMYYLKYMTSRGILYMIYHALADSTIGYGLGSYGLTFPVHLNKIKALQIRLLKNLACNKIKNECNKEYEKLFKICKIVPIDKKIKMTLVVEQFMKSEHKKEREYGYPTRQSRKRKYVVPRTKNYFGRRTRGWIVPTLHNELPPDLLGGVVSKNHLKNILKKHYLSLCP</sequence>
<dbReference type="InterPro" id="IPR000477">
    <property type="entry name" value="RT_dom"/>
</dbReference>
<feature type="domain" description="Reverse transcriptase" evidence="1">
    <location>
        <begin position="47"/>
        <end position="335"/>
    </location>
</feature>
<proteinExistence type="predicted"/>
<dbReference type="SUPFAM" id="SSF56672">
    <property type="entry name" value="DNA/RNA polymerases"/>
    <property type="match status" value="1"/>
</dbReference>
<name>A0ABR3GYK7_LOXSC</name>
<protein>
    <recommendedName>
        <fullName evidence="1">Reverse transcriptase domain-containing protein</fullName>
    </recommendedName>
</protein>
<keyword evidence="3" id="KW-1185">Reference proteome</keyword>
<reference evidence="2 3" key="1">
    <citation type="submission" date="2024-06" db="EMBL/GenBank/DDBJ databases">
        <title>A chromosome-level genome assembly of beet webworm, Loxostege sticticalis.</title>
        <authorList>
            <person name="Zhang Y."/>
        </authorList>
    </citation>
    <scope>NUCLEOTIDE SEQUENCE [LARGE SCALE GENOMIC DNA]</scope>
    <source>
        <strain evidence="2">AQ026</strain>
        <tissue evidence="2">Whole body</tissue>
    </source>
</reference>
<dbReference type="PROSITE" id="PS50878">
    <property type="entry name" value="RT_POL"/>
    <property type="match status" value="1"/>
</dbReference>
<organism evidence="2 3">
    <name type="scientific">Loxostege sticticalis</name>
    <name type="common">Beet webworm moth</name>
    <dbReference type="NCBI Taxonomy" id="481309"/>
    <lineage>
        <taxon>Eukaryota</taxon>
        <taxon>Metazoa</taxon>
        <taxon>Ecdysozoa</taxon>
        <taxon>Arthropoda</taxon>
        <taxon>Hexapoda</taxon>
        <taxon>Insecta</taxon>
        <taxon>Pterygota</taxon>
        <taxon>Neoptera</taxon>
        <taxon>Endopterygota</taxon>
        <taxon>Lepidoptera</taxon>
        <taxon>Glossata</taxon>
        <taxon>Ditrysia</taxon>
        <taxon>Pyraloidea</taxon>
        <taxon>Crambidae</taxon>
        <taxon>Pyraustinae</taxon>
        <taxon>Loxostege</taxon>
    </lineage>
</organism>
<evidence type="ECO:0000313" key="3">
    <source>
        <dbReference type="Proteomes" id="UP001549920"/>
    </source>
</evidence>